<dbReference type="PROSITE" id="PS51918">
    <property type="entry name" value="RADICAL_SAM"/>
    <property type="match status" value="1"/>
</dbReference>
<name>A0ABS8WE70_9GAMM</name>
<dbReference type="RefSeq" id="WP_233053594.1">
    <property type="nucleotide sequence ID" value="NZ_JAIMJA010000014.1"/>
</dbReference>
<dbReference type="InterPro" id="IPR007197">
    <property type="entry name" value="rSAM"/>
</dbReference>
<organism evidence="2 3">
    <name type="scientific">Motilimonas cestriensis</name>
    <dbReference type="NCBI Taxonomy" id="2742685"/>
    <lineage>
        <taxon>Bacteria</taxon>
        <taxon>Pseudomonadati</taxon>
        <taxon>Pseudomonadota</taxon>
        <taxon>Gammaproteobacteria</taxon>
        <taxon>Alteromonadales</taxon>
        <taxon>Alteromonadales genera incertae sedis</taxon>
        <taxon>Motilimonas</taxon>
    </lineage>
</organism>
<dbReference type="Proteomes" id="UP001201273">
    <property type="component" value="Unassembled WGS sequence"/>
</dbReference>
<evidence type="ECO:0000313" key="2">
    <source>
        <dbReference type="EMBL" id="MCE2595931.1"/>
    </source>
</evidence>
<dbReference type="InterPro" id="IPR010723">
    <property type="entry name" value="HemN_C"/>
</dbReference>
<keyword evidence="3" id="KW-1185">Reference proteome</keyword>
<dbReference type="SFLD" id="SFLDG01065">
    <property type="entry name" value="anaerobic_coproporphyrinogen-I"/>
    <property type="match status" value="1"/>
</dbReference>
<sequence length="458" mass="51660">MKSNPVTAQPSSAAATDLAQILDGPVYQAYAYSYPHKTAYRPFEERVALAPLWQQEKLDALFLYVHIPFCSMRCGFCNLFTLVKPEKTLPDLYLDALERQIKALTPVIEQAQFARYAIGGGTPTFLTELQLERLFDLTDFAGMQVNTPIGIETSPETITAAKIQLLTERNVSRISMGIQSFTDLEVKNLARKQSKQEVFKAIETIRQYSQADLNLDLIYGIAGQTVTSWLHSLEQALQFNPEELYLYPLYVREATGLGKVKQQARFVPDLADTDMLALYRAGRDFLLANGYQQVSMRMFRRTDLTELDLPHYSCQEDGMLGLGAGARSYTQTLHYSSEYAVGRHGVKDIIGHFTQQTEADFSHAHYGIKLTLDERKRRFVMQSLLIADGLNLREYEQRFKRSALVDFPALTTLINAGLVQQAGALLLLTVAGFERADSIGPWFASQKVKQAMSEYQLQ</sequence>
<dbReference type="SMART" id="SM00729">
    <property type="entry name" value="Elp3"/>
    <property type="match status" value="1"/>
</dbReference>
<protein>
    <submittedName>
        <fullName evidence="2">STM4012 family radical SAM protein</fullName>
    </submittedName>
</protein>
<proteinExistence type="predicted"/>
<dbReference type="PANTHER" id="PTHR13932">
    <property type="entry name" value="COPROPORPHYRINIGEN III OXIDASE"/>
    <property type="match status" value="1"/>
</dbReference>
<dbReference type="InterPro" id="IPR058240">
    <property type="entry name" value="rSAM_sf"/>
</dbReference>
<dbReference type="EMBL" id="JAIMJA010000014">
    <property type="protein sequence ID" value="MCE2595931.1"/>
    <property type="molecule type" value="Genomic_DNA"/>
</dbReference>
<dbReference type="SUPFAM" id="SSF102114">
    <property type="entry name" value="Radical SAM enzymes"/>
    <property type="match status" value="1"/>
</dbReference>
<dbReference type="Pfam" id="PF06969">
    <property type="entry name" value="HemN_C"/>
    <property type="match status" value="1"/>
</dbReference>
<dbReference type="Gene3D" id="3.30.750.200">
    <property type="match status" value="1"/>
</dbReference>
<dbReference type="InterPro" id="IPR034505">
    <property type="entry name" value="Coproporphyrinogen-III_oxidase"/>
</dbReference>
<evidence type="ECO:0000313" key="3">
    <source>
        <dbReference type="Proteomes" id="UP001201273"/>
    </source>
</evidence>
<gene>
    <name evidence="2" type="ORF">K6Y31_14045</name>
</gene>
<feature type="domain" description="Radical SAM core" evidence="1">
    <location>
        <begin position="55"/>
        <end position="283"/>
    </location>
</feature>
<dbReference type="PANTHER" id="PTHR13932:SF5">
    <property type="entry name" value="RADICAL S-ADENOSYL METHIONINE DOMAIN-CONTAINING PROTEIN 1, MITOCHONDRIAL"/>
    <property type="match status" value="1"/>
</dbReference>
<evidence type="ECO:0000259" key="1">
    <source>
        <dbReference type="PROSITE" id="PS51918"/>
    </source>
</evidence>
<dbReference type="InterPro" id="IPR006638">
    <property type="entry name" value="Elp3/MiaA/NifB-like_rSAM"/>
</dbReference>
<dbReference type="NCBIfam" id="NF006067">
    <property type="entry name" value="PRK08208.1"/>
    <property type="match status" value="1"/>
</dbReference>
<reference evidence="2 3" key="1">
    <citation type="journal article" date="2022" name="Environ. Microbiol. Rep.">
        <title>Eco-phylogenetic analyses reveal divergent evolution of vitamin B12 metabolism in the marine bacterial family 'Psychromonadaceae'.</title>
        <authorList>
            <person name="Jin X."/>
            <person name="Yang Y."/>
            <person name="Cao H."/>
            <person name="Gao B."/>
            <person name="Zhao Z."/>
        </authorList>
    </citation>
    <scope>NUCLEOTIDE SEQUENCE [LARGE SCALE GENOMIC DNA]</scope>
    <source>
        <strain evidence="2 3">MKS20</strain>
    </source>
</reference>
<dbReference type="SFLD" id="SFLDS00029">
    <property type="entry name" value="Radical_SAM"/>
    <property type="match status" value="1"/>
</dbReference>
<comment type="caution">
    <text evidence="2">The sequence shown here is derived from an EMBL/GenBank/DDBJ whole genome shotgun (WGS) entry which is preliminary data.</text>
</comment>
<accession>A0ABS8WE70</accession>
<dbReference type="CDD" id="cd01335">
    <property type="entry name" value="Radical_SAM"/>
    <property type="match status" value="1"/>
</dbReference>
<dbReference type="Pfam" id="PF04055">
    <property type="entry name" value="Radical_SAM"/>
    <property type="match status" value="1"/>
</dbReference>